<protein>
    <submittedName>
        <fullName evidence="1">Uncharacterized protein</fullName>
    </submittedName>
</protein>
<evidence type="ECO:0000313" key="1">
    <source>
        <dbReference type="EMBL" id="OJZ85894.1"/>
    </source>
</evidence>
<dbReference type="AlphaFoldDB" id="A0A1M3TGI9"/>
<dbReference type="Proteomes" id="UP000184063">
    <property type="component" value="Unassembled WGS sequence"/>
</dbReference>
<name>A0A1M3TGI9_ASPLC</name>
<dbReference type="OrthoDB" id="10506499at2759"/>
<sequence>MASLQVSASIHLRYYEIVSYIRPLMLAMDNNLRCQFTPIMTYLQATVYSMSEPVAIVRHPSRRQLPPSYARHTRHAVTMLTGV</sequence>
<evidence type="ECO:0000313" key="2">
    <source>
        <dbReference type="Proteomes" id="UP000184063"/>
    </source>
</evidence>
<accession>A0A1M3TGI9</accession>
<dbReference type="EMBL" id="KV878242">
    <property type="protein sequence ID" value="OJZ85894.1"/>
    <property type="molecule type" value="Genomic_DNA"/>
</dbReference>
<dbReference type="VEuPathDB" id="FungiDB:ASPFODRAFT_46961"/>
<gene>
    <name evidence="1" type="ORF">ASPFODRAFT_46961</name>
</gene>
<reference evidence="2" key="1">
    <citation type="journal article" date="2017" name="Genome Biol.">
        <title>Comparative genomics reveals high biological diversity and specific adaptations in the industrially and medically important fungal genus Aspergillus.</title>
        <authorList>
            <person name="de Vries R.P."/>
            <person name="Riley R."/>
            <person name="Wiebenga A."/>
            <person name="Aguilar-Osorio G."/>
            <person name="Amillis S."/>
            <person name="Uchima C.A."/>
            <person name="Anderluh G."/>
            <person name="Asadollahi M."/>
            <person name="Askin M."/>
            <person name="Barry K."/>
            <person name="Battaglia E."/>
            <person name="Bayram O."/>
            <person name="Benocci T."/>
            <person name="Braus-Stromeyer S.A."/>
            <person name="Caldana C."/>
            <person name="Canovas D."/>
            <person name="Cerqueira G.C."/>
            <person name="Chen F."/>
            <person name="Chen W."/>
            <person name="Choi C."/>
            <person name="Clum A."/>
            <person name="Dos Santos R.A."/>
            <person name="Damasio A.R."/>
            <person name="Diallinas G."/>
            <person name="Emri T."/>
            <person name="Fekete E."/>
            <person name="Flipphi M."/>
            <person name="Freyberg S."/>
            <person name="Gallo A."/>
            <person name="Gournas C."/>
            <person name="Habgood R."/>
            <person name="Hainaut M."/>
            <person name="Harispe M.L."/>
            <person name="Henrissat B."/>
            <person name="Hilden K.S."/>
            <person name="Hope R."/>
            <person name="Hossain A."/>
            <person name="Karabika E."/>
            <person name="Karaffa L."/>
            <person name="Karanyi Z."/>
            <person name="Krasevec N."/>
            <person name="Kuo A."/>
            <person name="Kusch H."/>
            <person name="LaButti K."/>
            <person name="Lagendijk E.L."/>
            <person name="Lapidus A."/>
            <person name="Levasseur A."/>
            <person name="Lindquist E."/>
            <person name="Lipzen A."/>
            <person name="Logrieco A.F."/>
            <person name="MacCabe A."/>
            <person name="Maekelae M.R."/>
            <person name="Malavazi I."/>
            <person name="Melin P."/>
            <person name="Meyer V."/>
            <person name="Mielnichuk N."/>
            <person name="Miskei M."/>
            <person name="Molnar A.P."/>
            <person name="Mule G."/>
            <person name="Ngan C.Y."/>
            <person name="Orejas M."/>
            <person name="Orosz E."/>
            <person name="Ouedraogo J.P."/>
            <person name="Overkamp K.M."/>
            <person name="Park H.-S."/>
            <person name="Perrone G."/>
            <person name="Piumi F."/>
            <person name="Punt P.J."/>
            <person name="Ram A.F."/>
            <person name="Ramon A."/>
            <person name="Rauscher S."/>
            <person name="Record E."/>
            <person name="Riano-Pachon D.M."/>
            <person name="Robert V."/>
            <person name="Roehrig J."/>
            <person name="Ruller R."/>
            <person name="Salamov A."/>
            <person name="Salih N.S."/>
            <person name="Samson R.A."/>
            <person name="Sandor E."/>
            <person name="Sanguinetti M."/>
            <person name="Schuetze T."/>
            <person name="Sepcic K."/>
            <person name="Shelest E."/>
            <person name="Sherlock G."/>
            <person name="Sophianopoulou V."/>
            <person name="Squina F.M."/>
            <person name="Sun H."/>
            <person name="Susca A."/>
            <person name="Todd R.B."/>
            <person name="Tsang A."/>
            <person name="Unkles S.E."/>
            <person name="van de Wiele N."/>
            <person name="van Rossen-Uffink D."/>
            <person name="Oliveira J.V."/>
            <person name="Vesth T.C."/>
            <person name="Visser J."/>
            <person name="Yu J.-H."/>
            <person name="Zhou M."/>
            <person name="Andersen M.R."/>
            <person name="Archer D.B."/>
            <person name="Baker S.E."/>
            <person name="Benoit I."/>
            <person name="Brakhage A.A."/>
            <person name="Braus G.H."/>
            <person name="Fischer R."/>
            <person name="Frisvad J.C."/>
            <person name="Goldman G.H."/>
            <person name="Houbraken J."/>
            <person name="Oakley B."/>
            <person name="Pocsi I."/>
            <person name="Scazzocchio C."/>
            <person name="Seiboth B."/>
            <person name="vanKuyk P.A."/>
            <person name="Wortman J."/>
            <person name="Dyer P.S."/>
            <person name="Grigoriev I.V."/>
        </authorList>
    </citation>
    <scope>NUCLEOTIDE SEQUENCE [LARGE SCALE GENOMIC DNA]</scope>
    <source>
        <strain evidence="2">CBS 106.47</strain>
    </source>
</reference>
<proteinExistence type="predicted"/>
<organism evidence="1 2">
    <name type="scientific">Aspergillus luchuensis (strain CBS 106.47)</name>
    <dbReference type="NCBI Taxonomy" id="1137211"/>
    <lineage>
        <taxon>Eukaryota</taxon>
        <taxon>Fungi</taxon>
        <taxon>Dikarya</taxon>
        <taxon>Ascomycota</taxon>
        <taxon>Pezizomycotina</taxon>
        <taxon>Eurotiomycetes</taxon>
        <taxon>Eurotiomycetidae</taxon>
        <taxon>Eurotiales</taxon>
        <taxon>Aspergillaceae</taxon>
        <taxon>Aspergillus</taxon>
        <taxon>Aspergillus subgen. Circumdati</taxon>
    </lineage>
</organism>